<feature type="transmembrane region" description="Helical" evidence="6">
    <location>
        <begin position="13"/>
        <end position="31"/>
    </location>
</feature>
<evidence type="ECO:0000256" key="1">
    <source>
        <dbReference type="ARBA" id="ARBA00004167"/>
    </source>
</evidence>
<keyword evidence="3 6" id="KW-1133">Transmembrane helix</keyword>
<evidence type="ECO:0000256" key="3">
    <source>
        <dbReference type="ARBA" id="ARBA00022989"/>
    </source>
</evidence>
<feature type="region of interest" description="Disordered" evidence="5">
    <location>
        <begin position="50"/>
        <end position="97"/>
    </location>
</feature>
<evidence type="ECO:0000259" key="7">
    <source>
        <dbReference type="PROSITE" id="PS52015"/>
    </source>
</evidence>
<proteinExistence type="predicted"/>
<evidence type="ECO:0000256" key="5">
    <source>
        <dbReference type="SAM" id="MobiDB-lite"/>
    </source>
</evidence>
<reference evidence="9" key="1">
    <citation type="journal article" date="2019" name="Int. J. Syst. Evol. Microbiol.">
        <title>The Global Catalogue of Microorganisms (GCM) 10K type strain sequencing project: providing services to taxonomists for standard genome sequencing and annotation.</title>
        <authorList>
            <consortium name="The Broad Institute Genomics Platform"/>
            <consortium name="The Broad Institute Genome Sequencing Center for Infectious Disease"/>
            <person name="Wu L."/>
            <person name="Ma J."/>
        </authorList>
    </citation>
    <scope>NUCLEOTIDE SEQUENCE [LARGE SCALE GENOMIC DNA]</scope>
    <source>
        <strain evidence="9">CGMCC 1.8957</strain>
    </source>
</reference>
<feature type="domain" description="TonB C-terminal" evidence="7">
    <location>
        <begin position="129"/>
        <end position="222"/>
    </location>
</feature>
<comment type="caution">
    <text evidence="8">The sequence shown here is derived from an EMBL/GenBank/DDBJ whole genome shotgun (WGS) entry which is preliminary data.</text>
</comment>
<organism evidence="8 9">
    <name type="scientific">Sphingomonas glacialis</name>
    <dbReference type="NCBI Taxonomy" id="658225"/>
    <lineage>
        <taxon>Bacteria</taxon>
        <taxon>Pseudomonadati</taxon>
        <taxon>Pseudomonadota</taxon>
        <taxon>Alphaproteobacteria</taxon>
        <taxon>Sphingomonadales</taxon>
        <taxon>Sphingomonadaceae</taxon>
        <taxon>Sphingomonas</taxon>
    </lineage>
</organism>
<feature type="compositionally biased region" description="Pro residues" evidence="5">
    <location>
        <begin position="77"/>
        <end position="97"/>
    </location>
</feature>
<name>A0ABQ3LEK8_9SPHN</name>
<gene>
    <name evidence="8" type="ORF">GCM10008023_11490</name>
</gene>
<sequence length="222" mass="23330">MAYADRNTSGSKVVSIVIVSVIVALFAWGFVNGLTFKYIKKVTEKLNTFDVVEPPPPPPDKPPPPPPEQPQLQTPPVVSPPPIVRVQSPPPPIATVVTPPPAAPITVRAAAPAPVPVAAPPAPVVSKAAGPKGDPSQWVTTDDYPSDALSAEAQGTSKIKWEINTAGRVENCVVVASSGNSSLDRAACSNITRRGRYSPAMDQSGNPIRSASSRNVVWRLPE</sequence>
<comment type="subcellular location">
    <subcellularLocation>
        <location evidence="1">Membrane</location>
        <topology evidence="1">Single-pass membrane protein</topology>
    </subcellularLocation>
</comment>
<keyword evidence="2 6" id="KW-0812">Transmembrane</keyword>
<dbReference type="Pfam" id="PF03544">
    <property type="entry name" value="TonB_C"/>
    <property type="match status" value="1"/>
</dbReference>
<dbReference type="InterPro" id="IPR037682">
    <property type="entry name" value="TonB_C"/>
</dbReference>
<feature type="compositionally biased region" description="Pro residues" evidence="5">
    <location>
        <begin position="53"/>
        <end position="69"/>
    </location>
</feature>
<evidence type="ECO:0000256" key="4">
    <source>
        <dbReference type="ARBA" id="ARBA00023136"/>
    </source>
</evidence>
<dbReference type="Proteomes" id="UP000652430">
    <property type="component" value="Unassembled WGS sequence"/>
</dbReference>
<evidence type="ECO:0000256" key="2">
    <source>
        <dbReference type="ARBA" id="ARBA00022692"/>
    </source>
</evidence>
<evidence type="ECO:0000256" key="6">
    <source>
        <dbReference type="SAM" id="Phobius"/>
    </source>
</evidence>
<dbReference type="NCBIfam" id="TIGR01352">
    <property type="entry name" value="tonB_Cterm"/>
    <property type="match status" value="1"/>
</dbReference>
<keyword evidence="9" id="KW-1185">Reference proteome</keyword>
<dbReference type="InterPro" id="IPR006260">
    <property type="entry name" value="TonB/TolA_C"/>
</dbReference>
<dbReference type="RefSeq" id="WP_189675411.1">
    <property type="nucleotide sequence ID" value="NZ_BNAQ01000001.1"/>
</dbReference>
<protein>
    <recommendedName>
        <fullName evidence="7">TonB C-terminal domain-containing protein</fullName>
    </recommendedName>
</protein>
<dbReference type="SUPFAM" id="SSF74653">
    <property type="entry name" value="TolA/TonB C-terminal domain"/>
    <property type="match status" value="1"/>
</dbReference>
<evidence type="ECO:0000313" key="8">
    <source>
        <dbReference type="EMBL" id="GHH11903.1"/>
    </source>
</evidence>
<evidence type="ECO:0000313" key="9">
    <source>
        <dbReference type="Proteomes" id="UP000652430"/>
    </source>
</evidence>
<accession>A0ABQ3LEK8</accession>
<dbReference type="EMBL" id="BNAQ01000001">
    <property type="protein sequence ID" value="GHH11903.1"/>
    <property type="molecule type" value="Genomic_DNA"/>
</dbReference>
<keyword evidence="4 6" id="KW-0472">Membrane</keyword>
<dbReference type="PROSITE" id="PS52015">
    <property type="entry name" value="TONB_CTD"/>
    <property type="match status" value="1"/>
</dbReference>
<dbReference type="Gene3D" id="3.30.1150.10">
    <property type="match status" value="1"/>
</dbReference>